<comment type="caution">
    <text evidence="1">The sequence shown here is derived from an EMBL/GenBank/DDBJ whole genome shotgun (WGS) entry which is preliminary data.</text>
</comment>
<reference evidence="1" key="1">
    <citation type="submission" date="2020-11" db="EMBL/GenBank/DDBJ databases">
        <authorList>
            <consortium name="DOE Joint Genome Institute"/>
            <person name="Ahrendt S."/>
            <person name="Riley R."/>
            <person name="Andreopoulos W."/>
            <person name="Labutti K."/>
            <person name="Pangilinan J."/>
            <person name="Ruiz-Duenas F.J."/>
            <person name="Barrasa J.M."/>
            <person name="Sanchez-Garcia M."/>
            <person name="Camarero S."/>
            <person name="Miyauchi S."/>
            <person name="Serrano A."/>
            <person name="Linde D."/>
            <person name="Babiker R."/>
            <person name="Drula E."/>
            <person name="Ayuso-Fernandez I."/>
            <person name="Pacheco R."/>
            <person name="Padilla G."/>
            <person name="Ferreira P."/>
            <person name="Barriuso J."/>
            <person name="Kellner H."/>
            <person name="Castanera R."/>
            <person name="Alfaro M."/>
            <person name="Ramirez L."/>
            <person name="Pisabarro A.G."/>
            <person name="Kuo A."/>
            <person name="Tritt A."/>
            <person name="Lipzen A."/>
            <person name="He G."/>
            <person name="Yan M."/>
            <person name="Ng V."/>
            <person name="Cullen D."/>
            <person name="Martin F."/>
            <person name="Rosso M.-N."/>
            <person name="Henrissat B."/>
            <person name="Hibbett D."/>
            <person name="Martinez A.T."/>
            <person name="Grigoriev I.V."/>
        </authorList>
    </citation>
    <scope>NUCLEOTIDE SEQUENCE</scope>
    <source>
        <strain evidence="1">MF-IS2</strain>
    </source>
</reference>
<organism evidence="1 3">
    <name type="scientific">Macrolepiota fuliginosa MF-IS2</name>
    <dbReference type="NCBI Taxonomy" id="1400762"/>
    <lineage>
        <taxon>Eukaryota</taxon>
        <taxon>Fungi</taxon>
        <taxon>Dikarya</taxon>
        <taxon>Basidiomycota</taxon>
        <taxon>Agaricomycotina</taxon>
        <taxon>Agaricomycetes</taxon>
        <taxon>Agaricomycetidae</taxon>
        <taxon>Agaricales</taxon>
        <taxon>Agaricineae</taxon>
        <taxon>Agaricaceae</taxon>
        <taxon>Macrolepiota</taxon>
    </lineage>
</organism>
<proteinExistence type="predicted"/>
<keyword evidence="3" id="KW-1185">Reference proteome</keyword>
<dbReference type="EMBL" id="MU151333">
    <property type="protein sequence ID" value="KAF9444984.1"/>
    <property type="molecule type" value="Genomic_DNA"/>
</dbReference>
<dbReference type="Proteomes" id="UP000807342">
    <property type="component" value="Unassembled WGS sequence"/>
</dbReference>
<accession>A0A9P6C0W1</accession>
<protein>
    <submittedName>
        <fullName evidence="1">Uncharacterized protein</fullName>
    </submittedName>
</protein>
<evidence type="ECO:0000313" key="2">
    <source>
        <dbReference type="EMBL" id="KAF9444986.1"/>
    </source>
</evidence>
<name>A0A9P6C0W1_9AGAR</name>
<dbReference type="EMBL" id="MU151333">
    <property type="protein sequence ID" value="KAF9444986.1"/>
    <property type="molecule type" value="Genomic_DNA"/>
</dbReference>
<evidence type="ECO:0000313" key="3">
    <source>
        <dbReference type="Proteomes" id="UP000807342"/>
    </source>
</evidence>
<gene>
    <name evidence="2" type="ORF">P691DRAFT_762912</name>
    <name evidence="1" type="ORF">P691DRAFT_777889</name>
</gene>
<sequence length="174" mass="18866">MPAGRKHPMSSPTQTSARLSGVWLPASSQVQRDEGLECKVCGDYTFSTPRLFLHHIPLIDSTASVPPLQRRNYPAATPPGAGRTHSPLSNPLNTVHTPKVLPCCWAEKKNSAGFGGEKVGSGGDSWVGPLKRRRAHVCSHGFLGDRDLVNTSTLIEEGGDWDRRNLLKVTTAFT</sequence>
<dbReference type="AlphaFoldDB" id="A0A9P6C0W1"/>
<evidence type="ECO:0000313" key="1">
    <source>
        <dbReference type="EMBL" id="KAF9444984.1"/>
    </source>
</evidence>